<protein>
    <submittedName>
        <fullName evidence="1">Uncharacterized protein</fullName>
    </submittedName>
</protein>
<organism evidence="1 2">
    <name type="scientific">Aureimonas altamirensis</name>
    <dbReference type="NCBI Taxonomy" id="370622"/>
    <lineage>
        <taxon>Bacteria</taxon>
        <taxon>Pseudomonadati</taxon>
        <taxon>Pseudomonadota</taxon>
        <taxon>Alphaproteobacteria</taxon>
        <taxon>Hyphomicrobiales</taxon>
        <taxon>Aurantimonadaceae</taxon>
        <taxon>Aureimonas</taxon>
    </lineage>
</organism>
<reference evidence="1 2" key="1">
    <citation type="submission" date="2014-09" db="EMBL/GenBank/DDBJ databases">
        <title>Isolation and characterization of Aurantimonas altamirensis ON-56566 from clinical sample following a dog bite.</title>
        <authorList>
            <person name="Eshaghi A."/>
            <person name="Li A."/>
            <person name="Shahinas D."/>
            <person name="Bahn P."/>
            <person name="Kus J.V."/>
            <person name="Patel S.N."/>
        </authorList>
    </citation>
    <scope>NUCLEOTIDE SEQUENCE [LARGE SCALE GENOMIC DNA]</scope>
    <source>
        <strain evidence="1 2">ON-56566</strain>
    </source>
</reference>
<proteinExistence type="predicted"/>
<dbReference type="AlphaFoldDB" id="A0A0B1Q563"/>
<evidence type="ECO:0000313" key="1">
    <source>
        <dbReference type="EMBL" id="KHJ54042.1"/>
    </source>
</evidence>
<name>A0A0B1Q563_9HYPH</name>
<sequence>MALMVTDTEFALEPIRLFAGDRLLSAKHGDQSPSGMELIADLARAMPVWHRERGICVLDPSVLGGFRPVWETRGSVDR</sequence>
<evidence type="ECO:0000313" key="2">
    <source>
        <dbReference type="Proteomes" id="UP000030826"/>
    </source>
</evidence>
<dbReference type="Proteomes" id="UP000030826">
    <property type="component" value="Unassembled WGS sequence"/>
</dbReference>
<gene>
    <name evidence="1" type="ORF">LA66_15895</name>
</gene>
<comment type="caution">
    <text evidence="1">The sequence shown here is derived from an EMBL/GenBank/DDBJ whole genome shotgun (WGS) entry which is preliminary data.</text>
</comment>
<accession>A0A0B1Q563</accession>
<dbReference type="EMBL" id="JRFJ01000004">
    <property type="protein sequence ID" value="KHJ54042.1"/>
    <property type="molecule type" value="Genomic_DNA"/>
</dbReference>